<dbReference type="InterPro" id="IPR001509">
    <property type="entry name" value="Epimerase_deHydtase"/>
</dbReference>
<dbReference type="SUPFAM" id="SSF51735">
    <property type="entry name" value="NAD(P)-binding Rossmann-fold domains"/>
    <property type="match status" value="1"/>
</dbReference>
<feature type="domain" description="NAD-dependent epimerase/dehydratase" evidence="3">
    <location>
        <begin position="7"/>
        <end position="134"/>
    </location>
</feature>
<sequence>MQLDSRVLVTGGAGFIGSHVANLLAESGARVRVIDALDEQVHGADAGFPLHLHPDVERVEGDVRDRDALSLALKDVTHVCHFAAAVGVGQSMYEIERYVDVNNRGTAMLLETLMDRPLQRLVIASSMSIYGEGLYRRPGINGGAQYCEPPLRSREQLCEGRWEIESDGGMLEPVATPETKHAVPASVYALSKYDQEQMCLMFGAAYGVPTVGLRFFNAYGPHQALSNPYTGVLAIFASRCLNRNSPLIFEDGMQRRDFVSVRDVARACQLALTTPAVGQTFNIGSGEPRTVLEVANSVIDAVNAPVEPLVTGKYRIGDIRHCFADISKAERLLGYRPQVRFEDGLVELAEWLAGTSANDNFMRASAELGRKGLTL</sequence>
<dbReference type="Pfam" id="PF01370">
    <property type="entry name" value="Epimerase"/>
    <property type="match status" value="2"/>
</dbReference>
<evidence type="ECO:0000313" key="4">
    <source>
        <dbReference type="EMBL" id="MFC4308876.1"/>
    </source>
</evidence>
<dbReference type="InterPro" id="IPR036291">
    <property type="entry name" value="NAD(P)-bd_dom_sf"/>
</dbReference>
<comment type="similarity">
    <text evidence="2">Belongs to the NAD(P)-dependent epimerase/dehydratase family.</text>
</comment>
<gene>
    <name evidence="4" type="ORF">ACFPN2_07265</name>
</gene>
<dbReference type="EMBL" id="JBHSDU010000003">
    <property type="protein sequence ID" value="MFC4308876.1"/>
    <property type="molecule type" value="Genomic_DNA"/>
</dbReference>
<keyword evidence="5" id="KW-1185">Reference proteome</keyword>
<evidence type="ECO:0000256" key="1">
    <source>
        <dbReference type="ARBA" id="ARBA00005125"/>
    </source>
</evidence>
<organism evidence="4 5">
    <name type="scientific">Steroidobacter flavus</name>
    <dbReference type="NCBI Taxonomy" id="1842136"/>
    <lineage>
        <taxon>Bacteria</taxon>
        <taxon>Pseudomonadati</taxon>
        <taxon>Pseudomonadota</taxon>
        <taxon>Gammaproteobacteria</taxon>
        <taxon>Steroidobacterales</taxon>
        <taxon>Steroidobacteraceae</taxon>
        <taxon>Steroidobacter</taxon>
    </lineage>
</organism>
<evidence type="ECO:0000313" key="5">
    <source>
        <dbReference type="Proteomes" id="UP001595904"/>
    </source>
</evidence>
<name>A0ABV8SNA3_9GAMM</name>
<reference evidence="5" key="1">
    <citation type="journal article" date="2019" name="Int. J. Syst. Evol. Microbiol.">
        <title>The Global Catalogue of Microorganisms (GCM) 10K type strain sequencing project: providing services to taxonomists for standard genome sequencing and annotation.</title>
        <authorList>
            <consortium name="The Broad Institute Genomics Platform"/>
            <consortium name="The Broad Institute Genome Sequencing Center for Infectious Disease"/>
            <person name="Wu L."/>
            <person name="Ma J."/>
        </authorList>
    </citation>
    <scope>NUCLEOTIDE SEQUENCE [LARGE SCALE GENOMIC DNA]</scope>
    <source>
        <strain evidence="5">CGMCC 1.10759</strain>
    </source>
</reference>
<comment type="pathway">
    <text evidence="1">Bacterial outer membrane biogenesis; LPS O-antigen biosynthesis.</text>
</comment>
<dbReference type="Proteomes" id="UP001595904">
    <property type="component" value="Unassembled WGS sequence"/>
</dbReference>
<accession>A0ABV8SNA3</accession>
<dbReference type="PANTHER" id="PTHR43000">
    <property type="entry name" value="DTDP-D-GLUCOSE 4,6-DEHYDRATASE-RELATED"/>
    <property type="match status" value="1"/>
</dbReference>
<dbReference type="RefSeq" id="WP_380600066.1">
    <property type="nucleotide sequence ID" value="NZ_JBHSDU010000003.1"/>
</dbReference>
<feature type="domain" description="NAD-dependent epimerase/dehydratase" evidence="3">
    <location>
        <begin position="178"/>
        <end position="284"/>
    </location>
</feature>
<comment type="caution">
    <text evidence="4">The sequence shown here is derived from an EMBL/GenBank/DDBJ whole genome shotgun (WGS) entry which is preliminary data.</text>
</comment>
<dbReference type="Gene3D" id="3.40.50.720">
    <property type="entry name" value="NAD(P)-binding Rossmann-like Domain"/>
    <property type="match status" value="1"/>
</dbReference>
<evidence type="ECO:0000259" key="3">
    <source>
        <dbReference type="Pfam" id="PF01370"/>
    </source>
</evidence>
<evidence type="ECO:0000256" key="2">
    <source>
        <dbReference type="ARBA" id="ARBA00007637"/>
    </source>
</evidence>
<proteinExistence type="inferred from homology"/>
<protein>
    <submittedName>
        <fullName evidence="4">SDR family NAD(P)-dependent oxidoreductase</fullName>
    </submittedName>
</protein>